<comment type="caution">
    <text evidence="5">The sequence shown here is derived from an EMBL/GenBank/DDBJ whole genome shotgun (WGS) entry which is preliminary data.</text>
</comment>
<dbReference type="PANTHER" id="PTHR33164:SF43">
    <property type="entry name" value="HTH-TYPE TRANSCRIPTIONAL REPRESSOR YETL"/>
    <property type="match status" value="1"/>
</dbReference>
<evidence type="ECO:0000256" key="1">
    <source>
        <dbReference type="ARBA" id="ARBA00023015"/>
    </source>
</evidence>
<dbReference type="PANTHER" id="PTHR33164">
    <property type="entry name" value="TRANSCRIPTIONAL REGULATOR, MARR FAMILY"/>
    <property type="match status" value="1"/>
</dbReference>
<dbReference type="InterPro" id="IPR023187">
    <property type="entry name" value="Tscrpt_reg_MarR-type_CS"/>
</dbReference>
<evidence type="ECO:0000259" key="4">
    <source>
        <dbReference type="PROSITE" id="PS50995"/>
    </source>
</evidence>
<reference evidence="5 6" key="1">
    <citation type="submission" date="2022-11" db="EMBL/GenBank/DDBJ databases">
        <title>Nonomuraea corallina sp. nov., a new species of the genus Nonomuraea isolated from sea side sediment in Thai sea.</title>
        <authorList>
            <person name="Ngamcharungchit C."/>
            <person name="Matsumoto A."/>
            <person name="Suriyachadkun C."/>
            <person name="Panbangred W."/>
            <person name="Inahashi Y."/>
            <person name="Intra B."/>
        </authorList>
    </citation>
    <scope>NUCLEOTIDE SEQUENCE [LARGE SCALE GENOMIC DNA]</scope>
    <source>
        <strain evidence="5 6">DSM 43553</strain>
    </source>
</reference>
<dbReference type="Pfam" id="PF12802">
    <property type="entry name" value="MarR_2"/>
    <property type="match status" value="1"/>
</dbReference>
<evidence type="ECO:0000313" key="6">
    <source>
        <dbReference type="Proteomes" id="UP001212498"/>
    </source>
</evidence>
<evidence type="ECO:0000256" key="2">
    <source>
        <dbReference type="ARBA" id="ARBA00023125"/>
    </source>
</evidence>
<dbReference type="PROSITE" id="PS01117">
    <property type="entry name" value="HTH_MARR_1"/>
    <property type="match status" value="1"/>
</dbReference>
<organism evidence="5 6">
    <name type="scientific">Nonomuraea ferruginea</name>
    <dbReference type="NCBI Taxonomy" id="46174"/>
    <lineage>
        <taxon>Bacteria</taxon>
        <taxon>Bacillati</taxon>
        <taxon>Actinomycetota</taxon>
        <taxon>Actinomycetes</taxon>
        <taxon>Streptosporangiales</taxon>
        <taxon>Streptosporangiaceae</taxon>
        <taxon>Nonomuraea</taxon>
    </lineage>
</organism>
<name>A0ABT4SRY2_9ACTN</name>
<dbReference type="InterPro" id="IPR000835">
    <property type="entry name" value="HTH_MarR-typ"/>
</dbReference>
<gene>
    <name evidence="5" type="ORF">OUY24_03880</name>
</gene>
<keyword evidence="2" id="KW-0238">DNA-binding</keyword>
<dbReference type="RefSeq" id="WP_219546115.1">
    <property type="nucleotide sequence ID" value="NZ_BAABFD010000022.1"/>
</dbReference>
<accession>A0ABT4SRY2</accession>
<proteinExistence type="predicted"/>
<dbReference type="SMART" id="SM00347">
    <property type="entry name" value="HTH_MARR"/>
    <property type="match status" value="1"/>
</dbReference>
<feature type="domain" description="HTH marR-type" evidence="4">
    <location>
        <begin position="26"/>
        <end position="162"/>
    </location>
</feature>
<sequence>MAEEPGFQDVEWQVARAADEHGPEFDPDLLKLTLTLYRAMSSFDRAGTAELAPHGLTVSQLNILTVLHRADRPLNMGELAQAISVRPANLTSVVDGLVARSYVERRVNPGDRRSFLVANTEAGERFLAGFLPSHWRYLDAIAWQLSGDERRTLTALLAKLRGSIETAQVVAP</sequence>
<dbReference type="EMBL" id="JAPNUD010000006">
    <property type="protein sequence ID" value="MDA0639753.1"/>
    <property type="molecule type" value="Genomic_DNA"/>
</dbReference>
<keyword evidence="1" id="KW-0805">Transcription regulation</keyword>
<dbReference type="Proteomes" id="UP001212498">
    <property type="component" value="Unassembled WGS sequence"/>
</dbReference>
<keyword evidence="6" id="KW-1185">Reference proteome</keyword>
<dbReference type="InterPro" id="IPR039422">
    <property type="entry name" value="MarR/SlyA-like"/>
</dbReference>
<protein>
    <submittedName>
        <fullName evidence="5">MarR family transcriptional regulator</fullName>
    </submittedName>
</protein>
<evidence type="ECO:0000313" key="5">
    <source>
        <dbReference type="EMBL" id="MDA0639753.1"/>
    </source>
</evidence>
<evidence type="ECO:0000256" key="3">
    <source>
        <dbReference type="ARBA" id="ARBA00023163"/>
    </source>
</evidence>
<dbReference type="PROSITE" id="PS50995">
    <property type="entry name" value="HTH_MARR_2"/>
    <property type="match status" value="1"/>
</dbReference>
<keyword evidence="3" id="KW-0804">Transcription</keyword>